<dbReference type="GeneID" id="64594309"/>
<dbReference type="OrthoDB" id="2685164at2759"/>
<sequence length="165" mass="18023">MQIIILHNSINLNHTAYLRFPFTRPCFSPASKVKHIVLEPGHSGSIPRSLYLDLGVKFSFQYFHIQSSSTFVVSRHAIVNYIGDFPNLAPEGVCPSALVLERGGGLYITNWVGHFTTCGLVLNGGTELQADAVTPDTGYRVGPLFGLDDEGGQRGVWKHSGHEGL</sequence>
<reference evidence="1" key="1">
    <citation type="journal article" date="2020" name="New Phytol.">
        <title>Comparative genomics reveals dynamic genome evolution in host specialist ectomycorrhizal fungi.</title>
        <authorList>
            <person name="Lofgren L.A."/>
            <person name="Nguyen N.H."/>
            <person name="Vilgalys R."/>
            <person name="Ruytinx J."/>
            <person name="Liao H.L."/>
            <person name="Branco S."/>
            <person name="Kuo A."/>
            <person name="LaButti K."/>
            <person name="Lipzen A."/>
            <person name="Andreopoulos W."/>
            <person name="Pangilinan J."/>
            <person name="Riley R."/>
            <person name="Hundley H."/>
            <person name="Na H."/>
            <person name="Barry K."/>
            <person name="Grigoriev I.V."/>
            <person name="Stajich J.E."/>
            <person name="Kennedy P.G."/>
        </authorList>
    </citation>
    <scope>NUCLEOTIDE SEQUENCE</scope>
    <source>
        <strain evidence="1">S12</strain>
    </source>
</reference>
<name>A0A9P7DED9_9AGAM</name>
<evidence type="ECO:0000313" key="1">
    <source>
        <dbReference type="EMBL" id="KAG1789138.1"/>
    </source>
</evidence>
<dbReference type="Proteomes" id="UP000719766">
    <property type="component" value="Unassembled WGS sequence"/>
</dbReference>
<accession>A0A9P7DED9</accession>
<comment type="caution">
    <text evidence="1">The sequence shown here is derived from an EMBL/GenBank/DDBJ whole genome shotgun (WGS) entry which is preliminary data.</text>
</comment>
<dbReference type="EMBL" id="JABBWE010000061">
    <property type="protein sequence ID" value="KAG1789138.1"/>
    <property type="molecule type" value="Genomic_DNA"/>
</dbReference>
<evidence type="ECO:0000313" key="2">
    <source>
        <dbReference type="Proteomes" id="UP000719766"/>
    </source>
</evidence>
<proteinExistence type="predicted"/>
<dbReference type="AlphaFoldDB" id="A0A9P7DED9"/>
<keyword evidence="2" id="KW-1185">Reference proteome</keyword>
<protein>
    <submittedName>
        <fullName evidence="1">Uncharacterized protein</fullName>
    </submittedName>
</protein>
<dbReference type="RefSeq" id="XP_041156259.1">
    <property type="nucleotide sequence ID" value="XM_041300545.1"/>
</dbReference>
<gene>
    <name evidence="1" type="ORF">HD556DRAFT_1311521</name>
</gene>
<organism evidence="1 2">
    <name type="scientific">Suillus plorans</name>
    <dbReference type="NCBI Taxonomy" id="116603"/>
    <lineage>
        <taxon>Eukaryota</taxon>
        <taxon>Fungi</taxon>
        <taxon>Dikarya</taxon>
        <taxon>Basidiomycota</taxon>
        <taxon>Agaricomycotina</taxon>
        <taxon>Agaricomycetes</taxon>
        <taxon>Agaricomycetidae</taxon>
        <taxon>Boletales</taxon>
        <taxon>Suillineae</taxon>
        <taxon>Suillaceae</taxon>
        <taxon>Suillus</taxon>
    </lineage>
</organism>